<dbReference type="OrthoDB" id="10252740at2759"/>
<dbReference type="Proteomes" id="UP000176998">
    <property type="component" value="Unassembled WGS sequence"/>
</dbReference>
<dbReference type="AlphaFoldDB" id="A0A1G4AXM4"/>
<keyword evidence="3" id="KW-1185">Reference proteome</keyword>
<dbReference type="Pfam" id="PF02171">
    <property type="entry name" value="Piwi"/>
    <property type="match status" value="1"/>
</dbReference>
<dbReference type="GO" id="GO:0003676">
    <property type="term" value="F:nucleic acid binding"/>
    <property type="evidence" value="ECO:0007669"/>
    <property type="project" value="InterPro"/>
</dbReference>
<organism evidence="2 3">
    <name type="scientific">Colletotrichum orchidophilum</name>
    <dbReference type="NCBI Taxonomy" id="1209926"/>
    <lineage>
        <taxon>Eukaryota</taxon>
        <taxon>Fungi</taxon>
        <taxon>Dikarya</taxon>
        <taxon>Ascomycota</taxon>
        <taxon>Pezizomycotina</taxon>
        <taxon>Sordariomycetes</taxon>
        <taxon>Hypocreomycetidae</taxon>
        <taxon>Glomerellales</taxon>
        <taxon>Glomerellaceae</taxon>
        <taxon>Colletotrichum</taxon>
    </lineage>
</organism>
<name>A0A1G4AXM4_9PEZI</name>
<dbReference type="InterPro" id="IPR012337">
    <property type="entry name" value="RNaseH-like_sf"/>
</dbReference>
<dbReference type="Gene3D" id="3.30.420.10">
    <property type="entry name" value="Ribonuclease H-like superfamily/Ribonuclease H"/>
    <property type="match status" value="1"/>
</dbReference>
<dbReference type="InterPro" id="IPR036397">
    <property type="entry name" value="RNaseH_sf"/>
</dbReference>
<dbReference type="EMBL" id="MJBS01000110">
    <property type="protein sequence ID" value="OHE93881.1"/>
    <property type="molecule type" value="Genomic_DNA"/>
</dbReference>
<dbReference type="GeneID" id="34563917"/>
<evidence type="ECO:0000259" key="1">
    <source>
        <dbReference type="Pfam" id="PF02171"/>
    </source>
</evidence>
<proteinExistence type="predicted"/>
<dbReference type="RefSeq" id="XP_022471045.1">
    <property type="nucleotide sequence ID" value="XM_022622407.1"/>
</dbReference>
<dbReference type="SUPFAM" id="SSF53098">
    <property type="entry name" value="Ribonuclease H-like"/>
    <property type="match status" value="1"/>
</dbReference>
<sequence length="348" mass="37621">MVVAVVPAATPEAEASTAEAVEVAPVGTAAASEETAVDTGTTLAEEADVIAVVVGEGPAAASLLAVTHSKARLTLSTGLINTVTWVARELPAPVVTYANESTLHTRSGSWNLTGVEFAKLGPRITNWDWVRIAEGANPRVSTDEVAQCVQEFFRFLNESGLVIDTQAPDALHRITVGRGIATKYNRRTFTAIADDTTKAKGSTEGFFLLVILPRKDTTLYGAVKSVADVHFGFHTVCSEEKSFLKTSPQTFANIGLKWNLKNGGNNHVVKDTYDVITSGKAMIAACDAVAREQLSRQEMLGDELTEHFKSRLMSWRQRNLNNLPEFIIIYRDAAQKASSPKSLRLSCL</sequence>
<evidence type="ECO:0000313" key="3">
    <source>
        <dbReference type="Proteomes" id="UP000176998"/>
    </source>
</evidence>
<protein>
    <submittedName>
        <fullName evidence="2">Piwi domain-containing protein</fullName>
    </submittedName>
</protein>
<dbReference type="Gene3D" id="3.40.50.2300">
    <property type="match status" value="1"/>
</dbReference>
<evidence type="ECO:0000313" key="2">
    <source>
        <dbReference type="EMBL" id="OHE93881.1"/>
    </source>
</evidence>
<accession>A0A1G4AXM4</accession>
<feature type="domain" description="Piwi" evidence="1">
    <location>
        <begin position="208"/>
        <end position="273"/>
    </location>
</feature>
<comment type="caution">
    <text evidence="2">The sequence shown here is derived from an EMBL/GenBank/DDBJ whole genome shotgun (WGS) entry which is preliminary data.</text>
</comment>
<gene>
    <name evidence="2" type="ORF">CORC01_10780</name>
</gene>
<dbReference type="PANTHER" id="PTHR22891">
    <property type="entry name" value="EUKARYOTIC TRANSLATION INITIATION FACTOR 2C"/>
    <property type="match status" value="1"/>
</dbReference>
<dbReference type="InterPro" id="IPR003165">
    <property type="entry name" value="Piwi"/>
</dbReference>
<dbReference type="STRING" id="1209926.A0A1G4AXM4"/>
<reference evidence="2 3" key="1">
    <citation type="submission" date="2016-09" db="EMBL/GenBank/DDBJ databases">
        <authorList>
            <person name="Capua I."/>
            <person name="De Benedictis P."/>
            <person name="Joannis T."/>
            <person name="Lombin L.H."/>
            <person name="Cattoli G."/>
        </authorList>
    </citation>
    <scope>NUCLEOTIDE SEQUENCE [LARGE SCALE GENOMIC DNA]</scope>
    <source>
        <strain evidence="2 3">IMI 309357</strain>
    </source>
</reference>